<accession>A0ABM5WDQ7</accession>
<protein>
    <recommendedName>
        <fullName evidence="7">DUF3324 domain-containing protein</fullName>
    </recommendedName>
</protein>
<dbReference type="EMBL" id="CP013614">
    <property type="protein sequence ID" value="ALS03346.1"/>
    <property type="molecule type" value="Genomic_DNA"/>
</dbReference>
<proteinExistence type="predicted"/>
<gene>
    <name evidence="5" type="ORF">ATZ33_14665</name>
</gene>
<feature type="domain" description="WxL Interacting Protein peptidoglycan binding" evidence="3">
    <location>
        <begin position="46"/>
        <end position="161"/>
    </location>
</feature>
<keyword evidence="2" id="KW-0472">Membrane</keyword>
<dbReference type="Pfam" id="PF06030">
    <property type="entry name" value="WxLIP_PGBD"/>
    <property type="match status" value="1"/>
</dbReference>
<evidence type="ECO:0000256" key="2">
    <source>
        <dbReference type="SAM" id="Phobius"/>
    </source>
</evidence>
<evidence type="ECO:0000259" key="3">
    <source>
        <dbReference type="Pfam" id="PF06030"/>
    </source>
</evidence>
<keyword evidence="2" id="KW-0812">Transmembrane</keyword>
<evidence type="ECO:0000313" key="6">
    <source>
        <dbReference type="Proteomes" id="UP000065511"/>
    </source>
</evidence>
<keyword evidence="6" id="KW-1185">Reference proteome</keyword>
<dbReference type="Proteomes" id="UP000065511">
    <property type="component" value="Chromosome"/>
</dbReference>
<evidence type="ECO:0000313" key="5">
    <source>
        <dbReference type="EMBL" id="ALS03346.1"/>
    </source>
</evidence>
<evidence type="ECO:0008006" key="7">
    <source>
        <dbReference type="Google" id="ProtNLM"/>
    </source>
</evidence>
<keyword evidence="2" id="KW-1133">Transmembrane helix</keyword>
<feature type="domain" description="WxL Interacting Protein host binding" evidence="4">
    <location>
        <begin position="172"/>
        <end position="307"/>
    </location>
</feature>
<feature type="region of interest" description="Disordered" evidence="1">
    <location>
        <begin position="28"/>
        <end position="48"/>
    </location>
</feature>
<sequence>MKKKAVTISLIVLYIVGLIIPGQQALAEESPKKGTSTASPTGFTYRVLQPENQQNKKVGYFDLKMSPSQKQTVQIELGNESTEEIEVDIAINGAKTNGNGVIEYGPTGIENDTSLKYAFEDLVKGPKSVKIPGNGTAMLDLEITMPKVSFDGVVSGGIQLKNAQDEKMRAEKKGVINEYAFLVGMLLTETETAVMPELNLNKVSAGLSNYRNSIFVNFSNIKAAYLENLTLDVQVMKKGSDNVLYEAKKASMRVAPNSRVDFPVSMNGEKMEPGKYIAHIVATAGDKKWEWDEEFTVTDEEADKYNKQDVSLIQENGIDWKIIVAIVAGVFVLVLVIFFVVRAVNNQKKTKNKSMSKKRK</sequence>
<name>A0ABM5WDQ7_9ENTE</name>
<dbReference type="Pfam" id="PF11797">
    <property type="entry name" value="WxLIP_HBD"/>
    <property type="match status" value="1"/>
</dbReference>
<reference evidence="5 6" key="1">
    <citation type="submission" date="2015-12" db="EMBL/GenBank/DDBJ databases">
        <authorList>
            <person name="Lauer A."/>
            <person name="Humrighouse B."/>
            <person name="Loparev V."/>
            <person name="Shewmaker P.L."/>
            <person name="Whitney A.M."/>
            <person name="McLaughlin R.W."/>
        </authorList>
    </citation>
    <scope>NUCLEOTIDE SEQUENCE [LARGE SCALE GENOMIC DNA]</scope>
    <source>
        <strain evidence="5 6">LMG 23085</strain>
    </source>
</reference>
<feature type="transmembrane region" description="Helical" evidence="2">
    <location>
        <begin position="322"/>
        <end position="344"/>
    </location>
</feature>
<evidence type="ECO:0000256" key="1">
    <source>
        <dbReference type="SAM" id="MobiDB-lite"/>
    </source>
</evidence>
<feature type="compositionally biased region" description="Polar residues" evidence="1">
    <location>
        <begin position="33"/>
        <end position="42"/>
    </location>
</feature>
<dbReference type="InterPro" id="IPR021759">
    <property type="entry name" value="WxLIP_HBD"/>
</dbReference>
<organism evidence="5 6">
    <name type="scientific">Enterococcus silesiacus</name>
    <dbReference type="NCBI Taxonomy" id="332949"/>
    <lineage>
        <taxon>Bacteria</taxon>
        <taxon>Bacillati</taxon>
        <taxon>Bacillota</taxon>
        <taxon>Bacilli</taxon>
        <taxon>Lactobacillales</taxon>
        <taxon>Enterococcaceae</taxon>
        <taxon>Enterococcus</taxon>
    </lineage>
</organism>
<evidence type="ECO:0000259" key="4">
    <source>
        <dbReference type="Pfam" id="PF11797"/>
    </source>
</evidence>
<dbReference type="InterPro" id="IPR010317">
    <property type="entry name" value="WxLIP_PGBD"/>
</dbReference>